<gene>
    <name evidence="2" type="ORF">GCM10008025_23170</name>
</gene>
<keyword evidence="3" id="KW-1185">Reference proteome</keyword>
<sequence length="277" mass="30383">MQTCTNCGHNQNTGKFCEECGGLLQDQQTAASATSEVHSMDANHVNTPETQTAATTVNQTQTNDTVEKVKTGLSQYWNYIVHHIKNPSNSFQSTENNLLNSIVTLVLYAVTFSLSIYLLANSVYKSITSFFSVSESLPFFGMNFRFILGAFIIIAITFGSALAVTKLAKHQDNFKTLLSQYGGLVVPFLALNIIALFGGLIGSATLTLVPLVASNTFMVSIVPAIFVYEKSSQVDTKGLKVYHSFLTVLIIAIISYIISDFALSNLFEEISEIMYYL</sequence>
<evidence type="ECO:0000256" key="1">
    <source>
        <dbReference type="SAM" id="Phobius"/>
    </source>
</evidence>
<evidence type="ECO:0000313" key="2">
    <source>
        <dbReference type="EMBL" id="GGA79098.1"/>
    </source>
</evidence>
<dbReference type="RefSeq" id="WP_188384829.1">
    <property type="nucleotide sequence ID" value="NZ_BMEY01000011.1"/>
</dbReference>
<reference evidence="2" key="1">
    <citation type="journal article" date="2014" name="Int. J. Syst. Evol. Microbiol.">
        <title>Complete genome sequence of Corynebacterium casei LMG S-19264T (=DSM 44701T), isolated from a smear-ripened cheese.</title>
        <authorList>
            <consortium name="US DOE Joint Genome Institute (JGI-PGF)"/>
            <person name="Walter F."/>
            <person name="Albersmeier A."/>
            <person name="Kalinowski J."/>
            <person name="Ruckert C."/>
        </authorList>
    </citation>
    <scope>NUCLEOTIDE SEQUENCE</scope>
    <source>
        <strain evidence="2">CGMCC 1.12408</strain>
    </source>
</reference>
<feature type="transmembrane region" description="Helical" evidence="1">
    <location>
        <begin position="177"/>
        <end position="201"/>
    </location>
</feature>
<organism evidence="2 3">
    <name type="scientific">Ornithinibacillus halotolerans</name>
    <dbReference type="NCBI Taxonomy" id="1274357"/>
    <lineage>
        <taxon>Bacteria</taxon>
        <taxon>Bacillati</taxon>
        <taxon>Bacillota</taxon>
        <taxon>Bacilli</taxon>
        <taxon>Bacillales</taxon>
        <taxon>Bacillaceae</taxon>
        <taxon>Ornithinibacillus</taxon>
    </lineage>
</organism>
<dbReference type="Proteomes" id="UP000613512">
    <property type="component" value="Unassembled WGS sequence"/>
</dbReference>
<keyword evidence="1" id="KW-0472">Membrane</keyword>
<comment type="caution">
    <text evidence="2">The sequence shown here is derived from an EMBL/GenBank/DDBJ whole genome shotgun (WGS) entry which is preliminary data.</text>
</comment>
<feature type="transmembrane region" description="Helical" evidence="1">
    <location>
        <begin position="98"/>
        <end position="124"/>
    </location>
</feature>
<evidence type="ECO:0008006" key="4">
    <source>
        <dbReference type="Google" id="ProtNLM"/>
    </source>
</evidence>
<evidence type="ECO:0000313" key="3">
    <source>
        <dbReference type="Proteomes" id="UP000613512"/>
    </source>
</evidence>
<reference evidence="2" key="2">
    <citation type="submission" date="2020-09" db="EMBL/GenBank/DDBJ databases">
        <authorList>
            <person name="Sun Q."/>
            <person name="Zhou Y."/>
        </authorList>
    </citation>
    <scope>NUCLEOTIDE SEQUENCE</scope>
    <source>
        <strain evidence="2">CGMCC 1.12408</strain>
    </source>
</reference>
<feature type="transmembrane region" description="Helical" evidence="1">
    <location>
        <begin position="207"/>
        <end position="228"/>
    </location>
</feature>
<keyword evidence="1" id="KW-1133">Transmembrane helix</keyword>
<dbReference type="AlphaFoldDB" id="A0A916S198"/>
<protein>
    <recommendedName>
        <fullName evidence="4">Zinc ribbon domain-containing protein</fullName>
    </recommendedName>
</protein>
<proteinExistence type="predicted"/>
<name>A0A916S198_9BACI</name>
<accession>A0A916S198</accession>
<feature type="transmembrane region" description="Helical" evidence="1">
    <location>
        <begin position="240"/>
        <end position="258"/>
    </location>
</feature>
<feature type="transmembrane region" description="Helical" evidence="1">
    <location>
        <begin position="144"/>
        <end position="165"/>
    </location>
</feature>
<dbReference type="EMBL" id="BMEY01000011">
    <property type="protein sequence ID" value="GGA79098.1"/>
    <property type="molecule type" value="Genomic_DNA"/>
</dbReference>
<keyword evidence="1" id="KW-0812">Transmembrane</keyword>